<keyword evidence="9" id="KW-1185">Reference proteome</keyword>
<dbReference type="PANTHER" id="PTHR24286">
    <property type="entry name" value="CYTOCHROME P450 26"/>
    <property type="match status" value="1"/>
</dbReference>
<evidence type="ECO:0000256" key="1">
    <source>
        <dbReference type="ARBA" id="ARBA00004167"/>
    </source>
</evidence>
<evidence type="ECO:0000313" key="8">
    <source>
        <dbReference type="EMBL" id="KAK9287485.1"/>
    </source>
</evidence>
<keyword evidence="5 6" id="KW-0408">Iron</keyword>
<keyword evidence="7" id="KW-0560">Oxidoreductase</keyword>
<organism evidence="8 9">
    <name type="scientific">Liquidambar formosana</name>
    <name type="common">Formosan gum</name>
    <dbReference type="NCBI Taxonomy" id="63359"/>
    <lineage>
        <taxon>Eukaryota</taxon>
        <taxon>Viridiplantae</taxon>
        <taxon>Streptophyta</taxon>
        <taxon>Embryophyta</taxon>
        <taxon>Tracheophyta</taxon>
        <taxon>Spermatophyta</taxon>
        <taxon>Magnoliopsida</taxon>
        <taxon>eudicotyledons</taxon>
        <taxon>Gunneridae</taxon>
        <taxon>Pentapetalae</taxon>
        <taxon>Saxifragales</taxon>
        <taxon>Altingiaceae</taxon>
        <taxon>Liquidambar</taxon>
    </lineage>
</organism>
<dbReference type="InterPro" id="IPR036396">
    <property type="entry name" value="Cyt_P450_sf"/>
</dbReference>
<sequence>MALEFGAKELFSYDPEKSSQDTSKMFINFSQGLMSFPMNIPGTTYHKCLKDQKKALNMMSDVVKERRASPEKHWDDVLDDVFKDMNTEKFLTVEFLPHLMFGLLFISFDSISWTLALAFKLLAENPLVLEALSAEHETILKKKENVDSSITWEEYKSMTFTLQVINETLRLGSVSPGFLRRAREDIQVNGYTIPAGWGIMAVTSALQLNPNTFKEPLAYNPWRWKDLESHVISKNFMPFGGGLKQCAGSEYSRVFLATFFHVLVTNYRWTNIEGGDVVRTPILKFRNGFRIKISKKG</sequence>
<comment type="subcellular location">
    <subcellularLocation>
        <location evidence="1">Membrane</location>
        <topology evidence="1">Single-pass membrane protein</topology>
    </subcellularLocation>
</comment>
<dbReference type="PRINTS" id="PR00385">
    <property type="entry name" value="P450"/>
</dbReference>
<evidence type="ECO:0000313" key="9">
    <source>
        <dbReference type="Proteomes" id="UP001415857"/>
    </source>
</evidence>
<dbReference type="SUPFAM" id="SSF48264">
    <property type="entry name" value="Cytochrome P450"/>
    <property type="match status" value="1"/>
</dbReference>
<evidence type="ECO:0000256" key="2">
    <source>
        <dbReference type="ARBA" id="ARBA00022692"/>
    </source>
</evidence>
<evidence type="ECO:0008006" key="10">
    <source>
        <dbReference type="Google" id="ProtNLM"/>
    </source>
</evidence>
<dbReference type="EMBL" id="JBBPBK010000004">
    <property type="protein sequence ID" value="KAK9287485.1"/>
    <property type="molecule type" value="Genomic_DNA"/>
</dbReference>
<protein>
    <recommendedName>
        <fullName evidence="10">Cytochrome P450</fullName>
    </recommendedName>
</protein>
<dbReference type="PANTHER" id="PTHR24286:SF305">
    <property type="entry name" value="CYTOCHROME P450 708A2"/>
    <property type="match status" value="1"/>
</dbReference>
<reference evidence="8 9" key="1">
    <citation type="journal article" date="2024" name="Plant J.">
        <title>Genome sequences and population genomics reveal climatic adaptation and genomic divergence between two closely related sweetgum species.</title>
        <authorList>
            <person name="Xu W.Q."/>
            <person name="Ren C.Q."/>
            <person name="Zhang X.Y."/>
            <person name="Comes H.P."/>
            <person name="Liu X.H."/>
            <person name="Li Y.G."/>
            <person name="Kettle C.J."/>
            <person name="Jalonen R."/>
            <person name="Gaisberger H."/>
            <person name="Ma Y.Z."/>
            <person name="Qiu Y.X."/>
        </authorList>
    </citation>
    <scope>NUCLEOTIDE SEQUENCE [LARGE SCALE GENOMIC DNA]</scope>
    <source>
        <strain evidence="8">Hangzhou</strain>
    </source>
</reference>
<dbReference type="Pfam" id="PF00067">
    <property type="entry name" value="p450"/>
    <property type="match status" value="1"/>
</dbReference>
<dbReference type="GO" id="GO:0016705">
    <property type="term" value="F:oxidoreductase activity, acting on paired donors, with incorporation or reduction of molecular oxygen"/>
    <property type="evidence" value="ECO:0007669"/>
    <property type="project" value="InterPro"/>
</dbReference>
<dbReference type="GO" id="GO:0016020">
    <property type="term" value="C:membrane"/>
    <property type="evidence" value="ECO:0007669"/>
    <property type="project" value="UniProtKB-SubCell"/>
</dbReference>
<dbReference type="GO" id="GO:0016132">
    <property type="term" value="P:brassinosteroid biosynthetic process"/>
    <property type="evidence" value="ECO:0007669"/>
    <property type="project" value="TreeGrafter"/>
</dbReference>
<comment type="cofactor">
    <cofactor evidence="6">
        <name>heme</name>
        <dbReference type="ChEBI" id="CHEBI:30413"/>
    </cofactor>
</comment>
<keyword evidence="3 6" id="KW-0479">Metal-binding</keyword>
<dbReference type="Proteomes" id="UP001415857">
    <property type="component" value="Unassembled WGS sequence"/>
</dbReference>
<evidence type="ECO:0000256" key="5">
    <source>
        <dbReference type="ARBA" id="ARBA00023004"/>
    </source>
</evidence>
<keyword evidence="2" id="KW-0812">Transmembrane</keyword>
<dbReference type="PROSITE" id="PS00086">
    <property type="entry name" value="CYTOCHROME_P450"/>
    <property type="match status" value="1"/>
</dbReference>
<dbReference type="PRINTS" id="PR00463">
    <property type="entry name" value="EP450I"/>
</dbReference>
<evidence type="ECO:0000256" key="7">
    <source>
        <dbReference type="RuleBase" id="RU000461"/>
    </source>
</evidence>
<evidence type="ECO:0000256" key="3">
    <source>
        <dbReference type="ARBA" id="ARBA00022723"/>
    </source>
</evidence>
<evidence type="ECO:0000256" key="4">
    <source>
        <dbReference type="ARBA" id="ARBA00022989"/>
    </source>
</evidence>
<feature type="binding site" description="axial binding residue" evidence="6">
    <location>
        <position position="246"/>
    </location>
    <ligand>
        <name>heme</name>
        <dbReference type="ChEBI" id="CHEBI:30413"/>
    </ligand>
    <ligandPart>
        <name>Fe</name>
        <dbReference type="ChEBI" id="CHEBI:18248"/>
    </ligandPart>
</feature>
<dbReference type="GO" id="GO:0016125">
    <property type="term" value="P:sterol metabolic process"/>
    <property type="evidence" value="ECO:0007669"/>
    <property type="project" value="TreeGrafter"/>
</dbReference>
<comment type="similarity">
    <text evidence="7">Belongs to the cytochrome P450 family.</text>
</comment>
<dbReference type="InterPro" id="IPR002401">
    <property type="entry name" value="Cyt_P450_E_grp-I"/>
</dbReference>
<proteinExistence type="inferred from homology"/>
<dbReference type="GO" id="GO:0020037">
    <property type="term" value="F:heme binding"/>
    <property type="evidence" value="ECO:0007669"/>
    <property type="project" value="InterPro"/>
</dbReference>
<keyword evidence="4" id="KW-0472">Membrane</keyword>
<dbReference type="GO" id="GO:0004497">
    <property type="term" value="F:monooxygenase activity"/>
    <property type="evidence" value="ECO:0007669"/>
    <property type="project" value="UniProtKB-KW"/>
</dbReference>
<evidence type="ECO:0000256" key="6">
    <source>
        <dbReference type="PIRSR" id="PIRSR602401-1"/>
    </source>
</evidence>
<dbReference type="GO" id="GO:0005506">
    <property type="term" value="F:iron ion binding"/>
    <property type="evidence" value="ECO:0007669"/>
    <property type="project" value="InterPro"/>
</dbReference>
<name>A0AAP0X6W4_LIQFO</name>
<accession>A0AAP0X6W4</accession>
<dbReference type="Gene3D" id="1.10.630.10">
    <property type="entry name" value="Cytochrome P450"/>
    <property type="match status" value="1"/>
</dbReference>
<dbReference type="AlphaFoldDB" id="A0AAP0X6W4"/>
<dbReference type="GO" id="GO:0010268">
    <property type="term" value="P:brassinosteroid homeostasis"/>
    <property type="evidence" value="ECO:0007669"/>
    <property type="project" value="TreeGrafter"/>
</dbReference>
<dbReference type="InterPro" id="IPR017972">
    <property type="entry name" value="Cyt_P450_CS"/>
</dbReference>
<gene>
    <name evidence="8" type="ORF">L1049_015906</name>
</gene>
<keyword evidence="7" id="KW-0503">Monooxygenase</keyword>
<keyword evidence="6 7" id="KW-0349">Heme</keyword>
<dbReference type="InterPro" id="IPR001128">
    <property type="entry name" value="Cyt_P450"/>
</dbReference>
<keyword evidence="4" id="KW-1133">Transmembrane helix</keyword>
<comment type="caution">
    <text evidence="8">The sequence shown here is derived from an EMBL/GenBank/DDBJ whole genome shotgun (WGS) entry which is preliminary data.</text>
</comment>